<feature type="transmembrane region" description="Helical" evidence="5">
    <location>
        <begin position="22"/>
        <end position="43"/>
    </location>
</feature>
<evidence type="ECO:0000256" key="5">
    <source>
        <dbReference type="SAM" id="Phobius"/>
    </source>
</evidence>
<dbReference type="HOGENOM" id="CLU_080742_0_0_1"/>
<evidence type="ECO:0000313" key="7">
    <source>
        <dbReference type="EMBL" id="ESN97747.1"/>
    </source>
</evidence>
<dbReference type="InterPro" id="IPR039587">
    <property type="entry name" value="TMEM248/TMEM219_dom"/>
</dbReference>
<evidence type="ECO:0000256" key="3">
    <source>
        <dbReference type="ARBA" id="ARBA00022989"/>
    </source>
</evidence>
<dbReference type="GeneID" id="20210344"/>
<organism evidence="8 9">
    <name type="scientific">Helobdella robusta</name>
    <name type="common">Californian leech</name>
    <dbReference type="NCBI Taxonomy" id="6412"/>
    <lineage>
        <taxon>Eukaryota</taxon>
        <taxon>Metazoa</taxon>
        <taxon>Spiralia</taxon>
        <taxon>Lophotrochozoa</taxon>
        <taxon>Annelida</taxon>
        <taxon>Clitellata</taxon>
        <taxon>Hirudinea</taxon>
        <taxon>Rhynchobdellida</taxon>
        <taxon>Glossiphoniidae</taxon>
        <taxon>Helobdella</taxon>
    </lineage>
</organism>
<comment type="subcellular location">
    <subcellularLocation>
        <location evidence="1">Membrane</location>
    </subcellularLocation>
</comment>
<dbReference type="AlphaFoldDB" id="T1FNE7"/>
<dbReference type="KEGG" id="hro:HELRODRAFT_185894"/>
<dbReference type="EMBL" id="KB097304">
    <property type="protein sequence ID" value="ESN97747.1"/>
    <property type="molecule type" value="Genomic_DNA"/>
</dbReference>
<accession>T1FNE7</accession>
<evidence type="ECO:0000313" key="8">
    <source>
        <dbReference type="EnsemblMetazoa" id="HelroP185894"/>
    </source>
</evidence>
<keyword evidence="2 5" id="KW-0812">Transmembrane</keyword>
<dbReference type="Pfam" id="PF14940">
    <property type="entry name" value="TMEM219"/>
    <property type="match status" value="1"/>
</dbReference>
<name>T1FNE7_HELRO</name>
<evidence type="ECO:0000259" key="6">
    <source>
        <dbReference type="Pfam" id="PF14940"/>
    </source>
</evidence>
<dbReference type="OrthoDB" id="6329605at2759"/>
<evidence type="ECO:0000256" key="4">
    <source>
        <dbReference type="ARBA" id="ARBA00023136"/>
    </source>
</evidence>
<reference evidence="8" key="3">
    <citation type="submission" date="2015-06" db="UniProtKB">
        <authorList>
            <consortium name="EnsemblMetazoa"/>
        </authorList>
    </citation>
    <scope>IDENTIFICATION</scope>
</reference>
<feature type="domain" description="TMEM248/TMEM219" evidence="6">
    <location>
        <begin position="12"/>
        <end position="234"/>
    </location>
</feature>
<dbReference type="eggNOG" id="ENOG502R6D8">
    <property type="taxonomic scope" value="Eukaryota"/>
</dbReference>
<evidence type="ECO:0000256" key="2">
    <source>
        <dbReference type="ARBA" id="ARBA00022692"/>
    </source>
</evidence>
<dbReference type="PANTHER" id="PTHR16002">
    <property type="entry name" value="TRANSMEMBRANE PROTEIN 248-LIKE"/>
    <property type="match status" value="1"/>
</dbReference>
<keyword evidence="9" id="KW-1185">Reference proteome</keyword>
<sequence length="309" mass="33825">MKGCCVSIFENLKHFVKKKPPLVLFLVVLVIFSLITMSIGAYVKTAQLKSTDIKKDWNIFLNGFSRVSFCLSSNSSLSPNLSTTDKSATNYTSKNITIPLKITVQPSPSFVHQRHNLTILSGLLSAHDIGIKGSNAMLEVFTELPHVWTSSDNGDEVCKDDVCPPVTLFACVTIADHSSLFPTSNIPPGTCKPTTNNTSLPTNAIFKSPHSSTCKSGESKIKFEHKLDPLLTIYLSLSDKQVINLHLLHTSIILFAIILTIFLFALFRGKRKTNVDGGDDYRGGSGGGDYAVKTEDGSEPLMFSMEDMD</sequence>
<protein>
    <recommendedName>
        <fullName evidence="6">TMEM248/TMEM219 domain-containing protein</fullName>
    </recommendedName>
</protein>
<dbReference type="PANTHER" id="PTHR16002:SF4">
    <property type="entry name" value="TMEM248_TMEM219 DOMAIN-CONTAINING PROTEIN"/>
    <property type="match status" value="1"/>
</dbReference>
<dbReference type="EMBL" id="AMQM01006197">
    <property type="status" value="NOT_ANNOTATED_CDS"/>
    <property type="molecule type" value="Genomic_DNA"/>
</dbReference>
<proteinExistence type="predicted"/>
<reference evidence="9" key="1">
    <citation type="submission" date="2012-12" db="EMBL/GenBank/DDBJ databases">
        <authorList>
            <person name="Hellsten U."/>
            <person name="Grimwood J."/>
            <person name="Chapman J.A."/>
            <person name="Shapiro H."/>
            <person name="Aerts A."/>
            <person name="Otillar R.P."/>
            <person name="Terry A.Y."/>
            <person name="Boore J.L."/>
            <person name="Simakov O."/>
            <person name="Marletaz F."/>
            <person name="Cho S.-J."/>
            <person name="Edsinger-Gonzales E."/>
            <person name="Havlak P."/>
            <person name="Kuo D.-H."/>
            <person name="Larsson T."/>
            <person name="Lv J."/>
            <person name="Arendt D."/>
            <person name="Savage R."/>
            <person name="Osoegawa K."/>
            <person name="de Jong P."/>
            <person name="Lindberg D.R."/>
            <person name="Seaver E.C."/>
            <person name="Weisblat D.A."/>
            <person name="Putnam N.H."/>
            <person name="Grigoriev I.V."/>
            <person name="Rokhsar D.S."/>
        </authorList>
    </citation>
    <scope>NUCLEOTIDE SEQUENCE</scope>
</reference>
<dbReference type="InParanoid" id="T1FNE7"/>
<keyword evidence="4 5" id="KW-0472">Membrane</keyword>
<dbReference type="InterPro" id="IPR039493">
    <property type="entry name" value="TMEM248/TMEM219"/>
</dbReference>
<keyword evidence="3 5" id="KW-1133">Transmembrane helix</keyword>
<feature type="transmembrane region" description="Helical" evidence="5">
    <location>
        <begin position="247"/>
        <end position="267"/>
    </location>
</feature>
<evidence type="ECO:0000256" key="1">
    <source>
        <dbReference type="ARBA" id="ARBA00004370"/>
    </source>
</evidence>
<dbReference type="Proteomes" id="UP000015101">
    <property type="component" value="Unassembled WGS sequence"/>
</dbReference>
<dbReference type="GO" id="GO:0016020">
    <property type="term" value="C:membrane"/>
    <property type="evidence" value="ECO:0007669"/>
    <property type="project" value="UniProtKB-SubCell"/>
</dbReference>
<reference evidence="7 9" key="2">
    <citation type="journal article" date="2013" name="Nature">
        <title>Insights into bilaterian evolution from three spiralian genomes.</title>
        <authorList>
            <person name="Simakov O."/>
            <person name="Marletaz F."/>
            <person name="Cho S.J."/>
            <person name="Edsinger-Gonzales E."/>
            <person name="Havlak P."/>
            <person name="Hellsten U."/>
            <person name="Kuo D.H."/>
            <person name="Larsson T."/>
            <person name="Lv J."/>
            <person name="Arendt D."/>
            <person name="Savage R."/>
            <person name="Osoegawa K."/>
            <person name="de Jong P."/>
            <person name="Grimwood J."/>
            <person name="Chapman J.A."/>
            <person name="Shapiro H."/>
            <person name="Aerts A."/>
            <person name="Otillar R.P."/>
            <person name="Terry A.Y."/>
            <person name="Boore J.L."/>
            <person name="Grigoriev I.V."/>
            <person name="Lindberg D.R."/>
            <person name="Seaver E.C."/>
            <person name="Weisblat D.A."/>
            <person name="Putnam N.H."/>
            <person name="Rokhsar D.S."/>
        </authorList>
    </citation>
    <scope>NUCLEOTIDE SEQUENCE</scope>
</reference>
<dbReference type="EnsemblMetazoa" id="HelroT185894">
    <property type="protein sequence ID" value="HelroP185894"/>
    <property type="gene ID" value="HelroG185894"/>
</dbReference>
<dbReference type="OMA" id="TLFCYAI"/>
<evidence type="ECO:0000313" key="9">
    <source>
        <dbReference type="Proteomes" id="UP000015101"/>
    </source>
</evidence>
<dbReference type="CTD" id="20210344"/>
<dbReference type="RefSeq" id="XP_009024204.1">
    <property type="nucleotide sequence ID" value="XM_009025956.1"/>
</dbReference>
<gene>
    <name evidence="8" type="primary">20210344</name>
    <name evidence="7" type="ORF">HELRODRAFT_185894</name>
</gene>